<dbReference type="GeneID" id="64670690"/>
<feature type="region of interest" description="Disordered" evidence="1">
    <location>
        <begin position="1"/>
        <end position="54"/>
    </location>
</feature>
<accession>A0AAD4ELL7</accession>
<evidence type="ECO:0000313" key="3">
    <source>
        <dbReference type="Proteomes" id="UP001195769"/>
    </source>
</evidence>
<feature type="compositionally biased region" description="Basic and acidic residues" evidence="1">
    <location>
        <begin position="43"/>
        <end position="54"/>
    </location>
</feature>
<reference evidence="2" key="1">
    <citation type="journal article" date="2020" name="New Phytol.">
        <title>Comparative genomics reveals dynamic genome evolution in host specialist ectomycorrhizal fungi.</title>
        <authorList>
            <person name="Lofgren L.A."/>
            <person name="Nguyen N.H."/>
            <person name="Vilgalys R."/>
            <person name="Ruytinx J."/>
            <person name="Liao H.L."/>
            <person name="Branco S."/>
            <person name="Kuo A."/>
            <person name="LaButti K."/>
            <person name="Lipzen A."/>
            <person name="Andreopoulos W."/>
            <person name="Pangilinan J."/>
            <person name="Riley R."/>
            <person name="Hundley H."/>
            <person name="Na H."/>
            <person name="Barry K."/>
            <person name="Grigoriev I.V."/>
            <person name="Stajich J.E."/>
            <person name="Kennedy P.G."/>
        </authorList>
    </citation>
    <scope>NUCLEOTIDE SEQUENCE</scope>
    <source>
        <strain evidence="2">FC203</strain>
    </source>
</reference>
<dbReference type="RefSeq" id="XP_041233921.1">
    <property type="nucleotide sequence ID" value="XM_041376392.1"/>
</dbReference>
<keyword evidence="3" id="KW-1185">Reference proteome</keyword>
<proteinExistence type="predicted"/>
<dbReference type="EMBL" id="JABBWK010000001">
    <property type="protein sequence ID" value="KAG1908346.1"/>
    <property type="molecule type" value="Genomic_DNA"/>
</dbReference>
<dbReference type="AlphaFoldDB" id="A0AAD4ELL7"/>
<protein>
    <submittedName>
        <fullName evidence="2">Uncharacterized protein</fullName>
    </submittedName>
</protein>
<evidence type="ECO:0000256" key="1">
    <source>
        <dbReference type="SAM" id="MobiDB-lite"/>
    </source>
</evidence>
<dbReference type="Proteomes" id="UP001195769">
    <property type="component" value="Unassembled WGS sequence"/>
</dbReference>
<comment type="caution">
    <text evidence="2">The sequence shown here is derived from an EMBL/GenBank/DDBJ whole genome shotgun (WGS) entry which is preliminary data.</text>
</comment>
<gene>
    <name evidence="2" type="ORF">F5891DRAFT_973783</name>
</gene>
<evidence type="ECO:0000313" key="2">
    <source>
        <dbReference type="EMBL" id="KAG1908346.1"/>
    </source>
</evidence>
<organism evidence="2 3">
    <name type="scientific">Suillus fuscotomentosus</name>
    <dbReference type="NCBI Taxonomy" id="1912939"/>
    <lineage>
        <taxon>Eukaryota</taxon>
        <taxon>Fungi</taxon>
        <taxon>Dikarya</taxon>
        <taxon>Basidiomycota</taxon>
        <taxon>Agaricomycotina</taxon>
        <taxon>Agaricomycetes</taxon>
        <taxon>Agaricomycetidae</taxon>
        <taxon>Boletales</taxon>
        <taxon>Suillineae</taxon>
        <taxon>Suillaceae</taxon>
        <taxon>Suillus</taxon>
    </lineage>
</organism>
<feature type="compositionally biased region" description="Low complexity" evidence="1">
    <location>
        <begin position="7"/>
        <end position="29"/>
    </location>
</feature>
<name>A0AAD4ELL7_9AGAM</name>
<sequence>MPQKQRTIWSSTSKDSSDSDSTLSGNESSHSSPTPIVKSKAQKASDKGKQPQKKLMKDQCLHIARWIPHAINMYVVLKDTFRIGMLLEQEESAKDRTLIEDDAAKKECQETLEHVKKDVQERSLRTYKRILTSAPYLCTLVKGNTKKH</sequence>